<evidence type="ECO:0000256" key="1">
    <source>
        <dbReference type="ARBA" id="ARBA00004429"/>
    </source>
</evidence>
<name>A0ABS9DB43_9ALTE</name>
<feature type="domain" description="Tripartite ATP-independent periplasmic transporters DctQ component" evidence="10">
    <location>
        <begin position="23"/>
        <end position="154"/>
    </location>
</feature>
<proteinExistence type="inferred from homology"/>
<dbReference type="InterPro" id="IPR007387">
    <property type="entry name" value="TRAP_DctQ"/>
</dbReference>
<feature type="transmembrane region" description="Helical" evidence="9">
    <location>
        <begin position="86"/>
        <end position="108"/>
    </location>
</feature>
<dbReference type="PANTHER" id="PTHR35011">
    <property type="entry name" value="2,3-DIKETO-L-GULONATE TRAP TRANSPORTER SMALL PERMEASE PROTEIN YIAM"/>
    <property type="match status" value="1"/>
</dbReference>
<feature type="transmembrane region" description="Helical" evidence="9">
    <location>
        <begin position="12"/>
        <end position="32"/>
    </location>
</feature>
<dbReference type="Pfam" id="PF04290">
    <property type="entry name" value="DctQ"/>
    <property type="match status" value="1"/>
</dbReference>
<keyword evidence="2 9" id="KW-0813">Transport</keyword>
<dbReference type="PANTHER" id="PTHR35011:SF2">
    <property type="entry name" value="2,3-DIKETO-L-GULONATE TRAP TRANSPORTER SMALL PERMEASE PROTEIN YIAM"/>
    <property type="match status" value="1"/>
</dbReference>
<reference evidence="11 12" key="1">
    <citation type="submission" date="2022-01" db="EMBL/GenBank/DDBJ databases">
        <title>Paraglaciecola sp. G1-23.</title>
        <authorList>
            <person name="Jin M.S."/>
            <person name="Han D.M."/>
            <person name="Kim H.M."/>
            <person name="Jeon C.O."/>
        </authorList>
    </citation>
    <scope>NUCLEOTIDE SEQUENCE [LARGE SCALE GENOMIC DNA]</scope>
    <source>
        <strain evidence="11 12">G1-23</strain>
    </source>
</reference>
<keyword evidence="7 9" id="KW-0472">Membrane</keyword>
<protein>
    <recommendedName>
        <fullName evidence="9">TRAP transporter small permease protein</fullName>
    </recommendedName>
</protein>
<dbReference type="Proteomes" id="UP001521137">
    <property type="component" value="Unassembled WGS sequence"/>
</dbReference>
<keyword evidence="12" id="KW-1185">Reference proteome</keyword>
<feature type="transmembrane region" description="Helical" evidence="9">
    <location>
        <begin position="128"/>
        <end position="154"/>
    </location>
</feature>
<gene>
    <name evidence="11" type="ORF">L0668_15825</name>
</gene>
<evidence type="ECO:0000256" key="3">
    <source>
        <dbReference type="ARBA" id="ARBA00022475"/>
    </source>
</evidence>
<evidence type="ECO:0000256" key="7">
    <source>
        <dbReference type="ARBA" id="ARBA00023136"/>
    </source>
</evidence>
<evidence type="ECO:0000256" key="2">
    <source>
        <dbReference type="ARBA" id="ARBA00022448"/>
    </source>
</evidence>
<dbReference type="EMBL" id="JAKGAS010000009">
    <property type="protein sequence ID" value="MCF2949590.1"/>
    <property type="molecule type" value="Genomic_DNA"/>
</dbReference>
<dbReference type="InterPro" id="IPR055348">
    <property type="entry name" value="DctQ"/>
</dbReference>
<comment type="function">
    <text evidence="9">Part of the tripartite ATP-independent periplasmic (TRAP) transport system.</text>
</comment>
<evidence type="ECO:0000256" key="8">
    <source>
        <dbReference type="ARBA" id="ARBA00038436"/>
    </source>
</evidence>
<comment type="caution">
    <text evidence="11">The sequence shown here is derived from an EMBL/GenBank/DDBJ whole genome shotgun (WGS) entry which is preliminary data.</text>
</comment>
<accession>A0ABS9DB43</accession>
<comment type="subunit">
    <text evidence="9">The complex comprises the extracytoplasmic solute receptor protein and the two transmembrane proteins.</text>
</comment>
<feature type="transmembrane region" description="Helical" evidence="9">
    <location>
        <begin position="47"/>
        <end position="65"/>
    </location>
</feature>
<evidence type="ECO:0000256" key="9">
    <source>
        <dbReference type="RuleBase" id="RU369079"/>
    </source>
</evidence>
<evidence type="ECO:0000259" key="10">
    <source>
        <dbReference type="Pfam" id="PF04290"/>
    </source>
</evidence>
<sequence length="160" mass="17986">MQQLMTLINHILEKLLMLMMFFIIATVTWQVFSRFILQSPSSYTEELARYLLIWIGILGAAYAYRTKAHLGLDIVVQKLQPAKQKLARIIVECMVIIFAVCILIYGGLNLVSITLELKQTSAALGLQMGYVYTVIPISGCLICLFSFSNIINLVNHQGAK</sequence>
<keyword evidence="5 9" id="KW-0812">Transmembrane</keyword>
<evidence type="ECO:0000256" key="5">
    <source>
        <dbReference type="ARBA" id="ARBA00022692"/>
    </source>
</evidence>
<comment type="subcellular location">
    <subcellularLocation>
        <location evidence="1 9">Cell inner membrane</location>
        <topology evidence="1 9">Multi-pass membrane protein</topology>
    </subcellularLocation>
</comment>
<organism evidence="11 12">
    <name type="scientific">Paraglaciecola algarum</name>
    <dbReference type="NCBI Taxonomy" id="3050085"/>
    <lineage>
        <taxon>Bacteria</taxon>
        <taxon>Pseudomonadati</taxon>
        <taxon>Pseudomonadota</taxon>
        <taxon>Gammaproteobacteria</taxon>
        <taxon>Alteromonadales</taxon>
        <taxon>Alteromonadaceae</taxon>
        <taxon>Paraglaciecola</taxon>
    </lineage>
</organism>
<evidence type="ECO:0000256" key="4">
    <source>
        <dbReference type="ARBA" id="ARBA00022519"/>
    </source>
</evidence>
<keyword evidence="3" id="KW-1003">Cell membrane</keyword>
<keyword evidence="6 9" id="KW-1133">Transmembrane helix</keyword>
<keyword evidence="4 9" id="KW-0997">Cell inner membrane</keyword>
<comment type="similarity">
    <text evidence="8 9">Belongs to the TRAP transporter small permease family.</text>
</comment>
<evidence type="ECO:0000313" key="12">
    <source>
        <dbReference type="Proteomes" id="UP001521137"/>
    </source>
</evidence>
<evidence type="ECO:0000256" key="6">
    <source>
        <dbReference type="ARBA" id="ARBA00022989"/>
    </source>
</evidence>
<evidence type="ECO:0000313" key="11">
    <source>
        <dbReference type="EMBL" id="MCF2949590.1"/>
    </source>
</evidence>
<dbReference type="RefSeq" id="WP_235313694.1">
    <property type="nucleotide sequence ID" value="NZ_JAKGAS010000009.1"/>
</dbReference>